<dbReference type="EMBL" id="KB446562">
    <property type="protein sequence ID" value="EME79259.1"/>
    <property type="molecule type" value="Genomic_DNA"/>
</dbReference>
<feature type="compositionally biased region" description="Polar residues" evidence="1">
    <location>
        <begin position="379"/>
        <end position="394"/>
    </location>
</feature>
<dbReference type="OrthoDB" id="3647845at2759"/>
<gene>
    <name evidence="2" type="ORF">MYCFIDRAFT_79637</name>
</gene>
<proteinExistence type="predicted"/>
<name>M2ZJK5_PSEFD</name>
<dbReference type="VEuPathDB" id="FungiDB:MYCFIDRAFT_79637"/>
<dbReference type="KEGG" id="pfj:MYCFIDRAFT_79637"/>
<reference evidence="2 3" key="1">
    <citation type="journal article" date="2012" name="PLoS Pathog.">
        <title>Diverse lifestyles and strategies of plant pathogenesis encoded in the genomes of eighteen Dothideomycetes fungi.</title>
        <authorList>
            <person name="Ohm R.A."/>
            <person name="Feau N."/>
            <person name="Henrissat B."/>
            <person name="Schoch C.L."/>
            <person name="Horwitz B.A."/>
            <person name="Barry K.W."/>
            <person name="Condon B.J."/>
            <person name="Copeland A.C."/>
            <person name="Dhillon B."/>
            <person name="Glaser F."/>
            <person name="Hesse C.N."/>
            <person name="Kosti I."/>
            <person name="LaButti K."/>
            <person name="Lindquist E.A."/>
            <person name="Lucas S."/>
            <person name="Salamov A.A."/>
            <person name="Bradshaw R.E."/>
            <person name="Ciuffetti L."/>
            <person name="Hamelin R.C."/>
            <person name="Kema G.H.J."/>
            <person name="Lawrence C."/>
            <person name="Scott J.A."/>
            <person name="Spatafora J.W."/>
            <person name="Turgeon B.G."/>
            <person name="de Wit P.J.G.M."/>
            <person name="Zhong S."/>
            <person name="Goodwin S.B."/>
            <person name="Grigoriev I.V."/>
        </authorList>
    </citation>
    <scope>NUCLEOTIDE SEQUENCE [LARGE SCALE GENOMIC DNA]</scope>
    <source>
        <strain evidence="2 3">CIRAD86</strain>
    </source>
</reference>
<evidence type="ECO:0000313" key="2">
    <source>
        <dbReference type="EMBL" id="EME79259.1"/>
    </source>
</evidence>
<evidence type="ECO:0000256" key="1">
    <source>
        <dbReference type="SAM" id="MobiDB-lite"/>
    </source>
</evidence>
<dbReference type="Proteomes" id="UP000016932">
    <property type="component" value="Unassembled WGS sequence"/>
</dbReference>
<evidence type="ECO:0000313" key="3">
    <source>
        <dbReference type="Proteomes" id="UP000016932"/>
    </source>
</evidence>
<dbReference type="GeneID" id="19341614"/>
<dbReference type="HOGENOM" id="CLU_700443_0_0_1"/>
<accession>M2ZJK5</accession>
<keyword evidence="3" id="KW-1185">Reference proteome</keyword>
<sequence>MQNSEPCFFLEKIPGEMRNRIYDYALSGENGEMTLHSSDMIAPLRRFRGGKQESKVMHELRLLEQYVDATEPVVEEQQSSIDQKEGCVVVLESELQRLRRAGRAQTDESRGLGELGEEIPNLENEVDQMLTYIRVAKRGSRVIRSDYLLRSKEGEAPVFRDMQNLFSLSRTCKQIREECSGLVYEFNKVKFIVGTEENRTEDDRKEVLDKHFEYILERQLKLGELKMGLIIDFGFVPRLGAAPGLFRFNATIREYQSHLRKLRKACPLMEIHFFTDQGSQQLGVEKHVAWKIVLDGPESVVAQFDAQLAASHNVSKISLSSHRLREHQSARVIATEVLSRGSQRYQAVYVTRATTFGIDMRSQPLYAVKPPDHPASTFPAPTTQINSTSNLSCP</sequence>
<protein>
    <submittedName>
        <fullName evidence="2">Uncharacterized protein</fullName>
    </submittedName>
</protein>
<dbReference type="AlphaFoldDB" id="M2ZJK5"/>
<organism evidence="2 3">
    <name type="scientific">Pseudocercospora fijiensis (strain CIRAD86)</name>
    <name type="common">Black leaf streak disease fungus</name>
    <name type="synonym">Mycosphaerella fijiensis</name>
    <dbReference type="NCBI Taxonomy" id="383855"/>
    <lineage>
        <taxon>Eukaryota</taxon>
        <taxon>Fungi</taxon>
        <taxon>Dikarya</taxon>
        <taxon>Ascomycota</taxon>
        <taxon>Pezizomycotina</taxon>
        <taxon>Dothideomycetes</taxon>
        <taxon>Dothideomycetidae</taxon>
        <taxon>Mycosphaerellales</taxon>
        <taxon>Mycosphaerellaceae</taxon>
        <taxon>Pseudocercospora</taxon>
    </lineage>
</organism>
<feature type="region of interest" description="Disordered" evidence="1">
    <location>
        <begin position="370"/>
        <end position="394"/>
    </location>
</feature>
<dbReference type="RefSeq" id="XP_007930026.1">
    <property type="nucleotide sequence ID" value="XM_007931835.1"/>
</dbReference>